<reference evidence="20 21" key="1">
    <citation type="journal article" date="2016" name="Nat. Commun.">
        <title>Thousands of microbial genomes shed light on interconnected biogeochemical processes in an aquifer system.</title>
        <authorList>
            <person name="Anantharaman K."/>
            <person name="Brown C.T."/>
            <person name="Hug L.A."/>
            <person name="Sharon I."/>
            <person name="Castelle C.J."/>
            <person name="Probst A.J."/>
            <person name="Thomas B.C."/>
            <person name="Singh A."/>
            <person name="Wilkins M.J."/>
            <person name="Karaoz U."/>
            <person name="Brodie E.L."/>
            <person name="Williams K.H."/>
            <person name="Hubbard S.S."/>
            <person name="Banfield J.F."/>
        </authorList>
    </citation>
    <scope>NUCLEOTIDE SEQUENCE [LARGE SCALE GENOMIC DNA]</scope>
</reference>
<dbReference type="Gene3D" id="3.40.50.720">
    <property type="entry name" value="NAD(P)-binding Rossmann-like Domain"/>
    <property type="match status" value="1"/>
</dbReference>
<dbReference type="InterPro" id="IPR006109">
    <property type="entry name" value="G3P_DH_NAD-dep_C"/>
</dbReference>
<keyword evidence="6 13" id="KW-0443">Lipid metabolism</keyword>
<evidence type="ECO:0000256" key="4">
    <source>
        <dbReference type="ARBA" id="ARBA00023002"/>
    </source>
</evidence>
<feature type="binding site" evidence="13">
    <location>
        <position position="249"/>
    </location>
    <ligand>
        <name>sn-glycerol 3-phosphate</name>
        <dbReference type="ChEBI" id="CHEBI:57597"/>
    </ligand>
</feature>
<feature type="binding site" evidence="13">
    <location>
        <position position="250"/>
    </location>
    <ligand>
        <name>NADPH</name>
        <dbReference type="ChEBI" id="CHEBI:57783"/>
    </ligand>
</feature>
<dbReference type="GO" id="GO:0046167">
    <property type="term" value="P:glycerol-3-phosphate biosynthetic process"/>
    <property type="evidence" value="ECO:0007669"/>
    <property type="project" value="UniProtKB-UniRule"/>
</dbReference>
<evidence type="ECO:0000256" key="14">
    <source>
        <dbReference type="PIRSR" id="PIRSR000114-1"/>
    </source>
</evidence>
<comment type="catalytic activity">
    <reaction evidence="9">
        <text>sn-glycerol 3-phosphate + NADP(+) = dihydroxyacetone phosphate + NADPH + H(+)</text>
        <dbReference type="Rhea" id="RHEA:11096"/>
        <dbReference type="ChEBI" id="CHEBI:15378"/>
        <dbReference type="ChEBI" id="CHEBI:57597"/>
        <dbReference type="ChEBI" id="CHEBI:57642"/>
        <dbReference type="ChEBI" id="CHEBI:57783"/>
        <dbReference type="ChEBI" id="CHEBI:58349"/>
        <dbReference type="EC" id="1.1.1.94"/>
    </reaction>
    <physiologicalReaction direction="right-to-left" evidence="9">
        <dbReference type="Rhea" id="RHEA:11098"/>
    </physiologicalReaction>
</comment>
<dbReference type="STRING" id="1817816.A2Y64_06995"/>
<dbReference type="GO" id="GO:0141152">
    <property type="term" value="F:glycerol-3-phosphate dehydrogenase (NAD+) activity"/>
    <property type="evidence" value="ECO:0007669"/>
    <property type="project" value="RHEA"/>
</dbReference>
<evidence type="ECO:0000256" key="6">
    <source>
        <dbReference type="ARBA" id="ARBA00023098"/>
    </source>
</evidence>
<protein>
    <recommendedName>
        <fullName evidence="11 13">Glycerol-3-phosphate dehydrogenase [NAD(P)+]</fullName>
        <ecNumber evidence="10 13">1.1.1.94</ecNumber>
    </recommendedName>
    <alternativeName>
        <fullName evidence="13">NAD(P)(+)-dependent glycerol-3-phosphate dehydrogenase</fullName>
    </alternativeName>
    <alternativeName>
        <fullName evidence="12 13">NAD(P)H-dependent dihydroxyacetone-phosphate reductase</fullName>
    </alternativeName>
</protein>
<feature type="binding site" evidence="15">
    <location>
        <position position="100"/>
    </location>
    <ligand>
        <name>substrate</name>
    </ligand>
</feature>
<feature type="binding site" evidence="13">
    <location>
        <position position="100"/>
    </location>
    <ligand>
        <name>sn-glycerol 3-phosphate</name>
        <dbReference type="ChEBI" id="CHEBI:57597"/>
    </ligand>
</feature>
<dbReference type="GO" id="GO:0005829">
    <property type="term" value="C:cytosol"/>
    <property type="evidence" value="ECO:0007669"/>
    <property type="project" value="TreeGrafter"/>
</dbReference>
<feature type="binding site" evidence="13">
    <location>
        <position position="131"/>
    </location>
    <ligand>
        <name>sn-glycerol 3-phosphate</name>
        <dbReference type="ChEBI" id="CHEBI:57597"/>
    </ligand>
</feature>
<dbReference type="NCBIfam" id="NF000942">
    <property type="entry name" value="PRK00094.1-4"/>
    <property type="match status" value="1"/>
</dbReference>
<feature type="binding site" evidence="13">
    <location>
        <position position="26"/>
    </location>
    <ligand>
        <name>NADPH</name>
        <dbReference type="ChEBI" id="CHEBI:57783"/>
    </ligand>
</feature>
<comment type="function">
    <text evidence="13">Catalyzes the reduction of the glycolytic intermediate dihydroxyacetone phosphate (DHAP) to sn-glycerol 3-phosphate (G3P), the key precursor for phospholipid synthesis.</text>
</comment>
<feature type="binding site" evidence="16">
    <location>
        <position position="250"/>
    </location>
    <ligand>
        <name>NAD(+)</name>
        <dbReference type="ChEBI" id="CHEBI:57540"/>
    </ligand>
</feature>
<keyword evidence="13" id="KW-0963">Cytoplasm</keyword>
<evidence type="ECO:0000256" key="16">
    <source>
        <dbReference type="PIRSR" id="PIRSR000114-3"/>
    </source>
</evidence>
<dbReference type="GO" id="GO:0141153">
    <property type="term" value="F:glycerol-3-phosphate dehydrogenase (NADP+) activity"/>
    <property type="evidence" value="ECO:0007669"/>
    <property type="project" value="RHEA"/>
</dbReference>
<dbReference type="EC" id="1.1.1.94" evidence="10 13"/>
<evidence type="ECO:0000256" key="1">
    <source>
        <dbReference type="ARBA" id="ARBA00011009"/>
    </source>
</evidence>
<dbReference type="InterPro" id="IPR036291">
    <property type="entry name" value="NAD(P)-bd_dom_sf"/>
</dbReference>
<organism evidence="20 21">
    <name type="scientific">Candidatus Coatesbacteria bacterium RBG_13_66_14</name>
    <dbReference type="NCBI Taxonomy" id="1817816"/>
    <lineage>
        <taxon>Bacteria</taxon>
        <taxon>Candidatus Coatesiibacteriota</taxon>
    </lineage>
</organism>
<proteinExistence type="inferred from homology"/>
<feature type="binding site" evidence="13">
    <location>
        <position position="43"/>
    </location>
    <ligand>
        <name>NADPH</name>
        <dbReference type="ChEBI" id="CHEBI:57783"/>
    </ligand>
</feature>
<dbReference type="AlphaFoldDB" id="A0A1F5FHZ2"/>
<dbReference type="PIRSF" id="PIRSF000114">
    <property type="entry name" value="Glycerol-3-P_dh"/>
    <property type="match status" value="1"/>
</dbReference>
<feature type="binding site" evidence="16">
    <location>
        <position position="77"/>
    </location>
    <ligand>
        <name>NAD(+)</name>
        <dbReference type="ChEBI" id="CHEBI:57540"/>
    </ligand>
</feature>
<keyword evidence="13" id="KW-0547">Nucleotide-binding</keyword>
<evidence type="ECO:0000256" key="3">
    <source>
        <dbReference type="ARBA" id="ARBA00022857"/>
    </source>
</evidence>
<evidence type="ECO:0000256" key="9">
    <source>
        <dbReference type="ARBA" id="ARBA00052716"/>
    </source>
</evidence>
<feature type="binding site" evidence="13">
    <location>
        <position position="100"/>
    </location>
    <ligand>
        <name>NADPH</name>
        <dbReference type="ChEBI" id="CHEBI:57783"/>
    </ligand>
</feature>
<dbReference type="Pfam" id="PF07479">
    <property type="entry name" value="NAD_Gly3P_dh_C"/>
    <property type="match status" value="1"/>
</dbReference>
<feature type="binding site" evidence="13">
    <location>
        <position position="251"/>
    </location>
    <ligand>
        <name>sn-glycerol 3-phosphate</name>
        <dbReference type="ChEBI" id="CHEBI:57597"/>
    </ligand>
</feature>
<dbReference type="Gene3D" id="1.10.1040.10">
    <property type="entry name" value="N-(1-d-carboxylethyl)-l-norvaline Dehydrogenase, domain 2"/>
    <property type="match status" value="1"/>
</dbReference>
<feature type="domain" description="Glycerol-3-phosphate dehydrogenase NAD-dependent C-terminal" evidence="19">
    <location>
        <begin position="175"/>
        <end position="315"/>
    </location>
</feature>
<dbReference type="SUPFAM" id="SSF51735">
    <property type="entry name" value="NAD(P)-binding Rossmann-fold domains"/>
    <property type="match status" value="1"/>
</dbReference>
<dbReference type="PANTHER" id="PTHR11728:SF1">
    <property type="entry name" value="GLYCEROL-3-PHOSPHATE DEHYDROGENASE [NAD(+)] 2, CHLOROPLASTIC"/>
    <property type="match status" value="1"/>
</dbReference>
<comment type="caution">
    <text evidence="13">Lacks conserved residue(s) required for the propagation of feature annotation.</text>
</comment>
<gene>
    <name evidence="13" type="primary">gpsA</name>
    <name evidence="20" type="ORF">A2Y64_06995</name>
</gene>
<dbReference type="GO" id="GO:0046168">
    <property type="term" value="P:glycerol-3-phosphate catabolic process"/>
    <property type="evidence" value="ECO:0007669"/>
    <property type="project" value="InterPro"/>
</dbReference>
<feature type="binding site" evidence="15">
    <location>
        <begin position="250"/>
        <end position="251"/>
    </location>
    <ligand>
        <name>substrate</name>
    </ligand>
</feature>
<feature type="domain" description="Glycerol-3-phosphate dehydrogenase NAD-dependent N-terminal" evidence="18">
    <location>
        <begin position="1"/>
        <end position="155"/>
    </location>
</feature>
<evidence type="ECO:0000256" key="2">
    <source>
        <dbReference type="ARBA" id="ARBA00022516"/>
    </source>
</evidence>
<evidence type="ECO:0000313" key="21">
    <source>
        <dbReference type="Proteomes" id="UP000177187"/>
    </source>
</evidence>
<dbReference type="FunFam" id="1.10.1040.10:FF:000001">
    <property type="entry name" value="Glycerol-3-phosphate dehydrogenase [NAD(P)+]"/>
    <property type="match status" value="1"/>
</dbReference>
<comment type="subcellular location">
    <subcellularLocation>
        <location evidence="13">Cytoplasm</location>
    </subcellularLocation>
</comment>
<feature type="active site" description="Proton acceptor" evidence="13 14">
    <location>
        <position position="186"/>
    </location>
</feature>
<comment type="catalytic activity">
    <reaction evidence="13">
        <text>sn-glycerol 3-phosphate + NAD(+) = dihydroxyacetone phosphate + NADH + H(+)</text>
        <dbReference type="Rhea" id="RHEA:11092"/>
        <dbReference type="ChEBI" id="CHEBI:15378"/>
        <dbReference type="ChEBI" id="CHEBI:57540"/>
        <dbReference type="ChEBI" id="CHEBI:57597"/>
        <dbReference type="ChEBI" id="CHEBI:57642"/>
        <dbReference type="ChEBI" id="CHEBI:57945"/>
        <dbReference type="EC" id="1.1.1.94"/>
    </reaction>
</comment>
<evidence type="ECO:0000256" key="17">
    <source>
        <dbReference type="RuleBase" id="RU000437"/>
    </source>
</evidence>
<comment type="pathway">
    <text evidence="13">Membrane lipid metabolism; glycerophospholipid metabolism.</text>
</comment>
<feature type="binding site" evidence="13">
    <location>
        <position position="6"/>
    </location>
    <ligand>
        <name>NADPH</name>
        <dbReference type="ChEBI" id="CHEBI:57783"/>
    </ligand>
</feature>
<evidence type="ECO:0000256" key="11">
    <source>
        <dbReference type="ARBA" id="ARBA00069372"/>
    </source>
</evidence>
<dbReference type="GO" id="GO:0008654">
    <property type="term" value="P:phospholipid biosynthetic process"/>
    <property type="evidence" value="ECO:0007669"/>
    <property type="project" value="UniProtKB-KW"/>
</dbReference>
<dbReference type="InterPro" id="IPR006168">
    <property type="entry name" value="G3P_DH_NAD-dep"/>
</dbReference>
<feature type="binding site" evidence="16">
    <location>
        <position position="135"/>
    </location>
    <ligand>
        <name>NAD(+)</name>
        <dbReference type="ChEBI" id="CHEBI:57540"/>
    </ligand>
</feature>
<evidence type="ECO:0000256" key="15">
    <source>
        <dbReference type="PIRSR" id="PIRSR000114-2"/>
    </source>
</evidence>
<comment type="caution">
    <text evidence="20">The sequence shown here is derived from an EMBL/GenBank/DDBJ whole genome shotgun (WGS) entry which is preliminary data.</text>
</comment>
<dbReference type="InterPro" id="IPR008927">
    <property type="entry name" value="6-PGluconate_DH-like_C_sf"/>
</dbReference>
<sequence>MGAGSWGTALAIAFDYAGVPVVLWAHTPALAAKLLLHRENVDYLPGARLPDSVIITEDIAEAARGAGAVFSMGPTQFARDVITRFKPHLLKGAIVVNAAKGIERTSHQTMTELAEEVLPDRFHKRLGVLSGPNFAEEVAQGLPAAAVIASRSKAAARWIQQKLSSDRLRLYTSNDPIGADIGGSMKNIYAIAAGAIDALGLGDNARAALITRALVEIARLGKAVGGKGKTFKGLSGLGDLLLSCSSHKSRNYNVGYRLGRGEGLRDILADMVHVAEGVPTTVAATALAERHKIELPITAEVFRMLYGEKSPADCVRELMTRELKPE</sequence>
<accession>A0A1F5FHZ2</accession>
<evidence type="ECO:0000256" key="12">
    <source>
        <dbReference type="ARBA" id="ARBA00080511"/>
    </source>
</evidence>
<dbReference type="HAMAP" id="MF_00394">
    <property type="entry name" value="NAD_Glyc3P_dehydrog"/>
    <property type="match status" value="1"/>
</dbReference>
<keyword evidence="4 13" id="KW-0560">Oxidoreductase</keyword>
<dbReference type="EMBL" id="MFAF01000014">
    <property type="protein sequence ID" value="OGD79197.1"/>
    <property type="molecule type" value="Genomic_DNA"/>
</dbReference>
<evidence type="ECO:0000256" key="5">
    <source>
        <dbReference type="ARBA" id="ARBA00023027"/>
    </source>
</evidence>
<comment type="similarity">
    <text evidence="1 13 17">Belongs to the NAD-dependent glycerol-3-phosphate dehydrogenase family.</text>
</comment>
<feature type="binding site" evidence="13">
    <location>
        <position position="186"/>
    </location>
    <ligand>
        <name>sn-glycerol 3-phosphate</name>
        <dbReference type="ChEBI" id="CHEBI:57597"/>
    </ligand>
</feature>
<feature type="binding site" evidence="13">
    <location>
        <position position="250"/>
    </location>
    <ligand>
        <name>sn-glycerol 3-phosphate</name>
        <dbReference type="ChEBI" id="CHEBI:57597"/>
    </ligand>
</feature>
<name>A0A1F5FHZ2_9BACT</name>
<dbReference type="PANTHER" id="PTHR11728">
    <property type="entry name" value="GLYCEROL-3-PHOSPHATE DEHYDROGENASE"/>
    <property type="match status" value="1"/>
</dbReference>
<dbReference type="SUPFAM" id="SSF48179">
    <property type="entry name" value="6-phosphogluconate dehydrogenase C-terminal domain-like"/>
    <property type="match status" value="1"/>
</dbReference>
<dbReference type="GO" id="GO:0005975">
    <property type="term" value="P:carbohydrate metabolic process"/>
    <property type="evidence" value="ECO:0007669"/>
    <property type="project" value="InterPro"/>
</dbReference>
<dbReference type="NCBIfam" id="NF000940">
    <property type="entry name" value="PRK00094.1-2"/>
    <property type="match status" value="1"/>
</dbReference>
<feature type="binding site" evidence="13">
    <location>
        <position position="135"/>
    </location>
    <ligand>
        <name>NADPH</name>
        <dbReference type="ChEBI" id="CHEBI:57783"/>
    </ligand>
</feature>
<dbReference type="FunFam" id="3.40.50.720:FF:000019">
    <property type="entry name" value="Glycerol-3-phosphate dehydrogenase [NAD(P)+]"/>
    <property type="match status" value="1"/>
</dbReference>
<keyword evidence="8 13" id="KW-1208">Phospholipid metabolism</keyword>
<feature type="binding site" evidence="13">
    <location>
        <position position="274"/>
    </location>
    <ligand>
        <name>NADPH</name>
        <dbReference type="ChEBI" id="CHEBI:57783"/>
    </ligand>
</feature>
<dbReference type="GO" id="GO:0051287">
    <property type="term" value="F:NAD binding"/>
    <property type="evidence" value="ECO:0007669"/>
    <property type="project" value="InterPro"/>
</dbReference>
<evidence type="ECO:0000259" key="18">
    <source>
        <dbReference type="Pfam" id="PF01210"/>
    </source>
</evidence>
<keyword evidence="2 13" id="KW-0444">Lipid biosynthesis</keyword>
<evidence type="ECO:0000256" key="8">
    <source>
        <dbReference type="ARBA" id="ARBA00023264"/>
    </source>
</evidence>
<feature type="binding site" evidence="13">
    <location>
        <position position="5"/>
    </location>
    <ligand>
        <name>NADPH</name>
        <dbReference type="ChEBI" id="CHEBI:57783"/>
    </ligand>
</feature>
<keyword evidence="3 13" id="KW-0521">NADP</keyword>
<dbReference type="GO" id="GO:0006650">
    <property type="term" value="P:glycerophospholipid metabolic process"/>
    <property type="evidence" value="ECO:0007669"/>
    <property type="project" value="UniProtKB-UniRule"/>
</dbReference>
<evidence type="ECO:0000259" key="19">
    <source>
        <dbReference type="Pfam" id="PF07479"/>
    </source>
</evidence>
<dbReference type="Proteomes" id="UP000177187">
    <property type="component" value="Unassembled WGS sequence"/>
</dbReference>
<feature type="binding site" evidence="16">
    <location>
        <begin position="2"/>
        <end position="7"/>
    </location>
    <ligand>
        <name>NAD(+)</name>
        <dbReference type="ChEBI" id="CHEBI:57540"/>
    </ligand>
</feature>
<evidence type="ECO:0000256" key="10">
    <source>
        <dbReference type="ARBA" id="ARBA00066687"/>
    </source>
</evidence>
<dbReference type="PROSITE" id="PS00957">
    <property type="entry name" value="NAD_G3PDH"/>
    <property type="match status" value="1"/>
</dbReference>
<feature type="binding site" evidence="13">
    <location>
        <position position="276"/>
    </location>
    <ligand>
        <name>NADPH</name>
        <dbReference type="ChEBI" id="CHEBI:57783"/>
    </ligand>
</feature>
<keyword evidence="7 13" id="KW-0594">Phospholipid biosynthesis</keyword>
<evidence type="ECO:0000256" key="13">
    <source>
        <dbReference type="HAMAP-Rule" id="MF_00394"/>
    </source>
</evidence>
<dbReference type="Pfam" id="PF01210">
    <property type="entry name" value="NAD_Gly3P_dh_N"/>
    <property type="match status" value="1"/>
</dbReference>
<evidence type="ECO:0000256" key="7">
    <source>
        <dbReference type="ARBA" id="ARBA00023209"/>
    </source>
</evidence>
<evidence type="ECO:0000313" key="20">
    <source>
        <dbReference type="EMBL" id="OGD79197.1"/>
    </source>
</evidence>
<feature type="binding site" evidence="13">
    <location>
        <position position="239"/>
    </location>
    <ligand>
        <name>sn-glycerol 3-phosphate</name>
        <dbReference type="ChEBI" id="CHEBI:57597"/>
    </ligand>
</feature>
<dbReference type="PRINTS" id="PR00077">
    <property type="entry name" value="GPDHDRGNASE"/>
</dbReference>
<dbReference type="InterPro" id="IPR013328">
    <property type="entry name" value="6PGD_dom2"/>
</dbReference>
<keyword evidence="5 13" id="KW-0520">NAD</keyword>
<dbReference type="UniPathway" id="UPA00940"/>
<dbReference type="InterPro" id="IPR011128">
    <property type="entry name" value="G3P_DH_NAD-dep_N"/>
</dbReference>